<feature type="compositionally biased region" description="Acidic residues" evidence="1">
    <location>
        <begin position="71"/>
        <end position="84"/>
    </location>
</feature>
<evidence type="ECO:0000313" key="3">
    <source>
        <dbReference type="Proteomes" id="UP000253208"/>
    </source>
</evidence>
<comment type="caution">
    <text evidence="2">The sequence shown here is derived from an EMBL/GenBank/DDBJ whole genome shotgun (WGS) entry which is preliminary data.</text>
</comment>
<gene>
    <name evidence="2" type="ORF">C4886_14090</name>
</gene>
<dbReference type="AlphaFoldDB" id="A0A367FVC2"/>
<feature type="region of interest" description="Disordered" evidence="1">
    <location>
        <begin position="212"/>
        <end position="253"/>
    </location>
</feature>
<feature type="compositionally biased region" description="Basic and acidic residues" evidence="1">
    <location>
        <begin position="243"/>
        <end position="253"/>
    </location>
</feature>
<dbReference type="EMBL" id="PSQG01000022">
    <property type="protein sequence ID" value="RCH42412.1"/>
    <property type="molecule type" value="Genomic_DNA"/>
</dbReference>
<protein>
    <submittedName>
        <fullName evidence="2">Uncharacterized protein</fullName>
    </submittedName>
</protein>
<dbReference type="RefSeq" id="WP_114002609.1">
    <property type="nucleotide sequence ID" value="NZ_PSQG01000022.1"/>
</dbReference>
<organism evidence="2 3">
    <name type="scientific">Blautia obeum</name>
    <dbReference type="NCBI Taxonomy" id="40520"/>
    <lineage>
        <taxon>Bacteria</taxon>
        <taxon>Bacillati</taxon>
        <taxon>Bacillota</taxon>
        <taxon>Clostridia</taxon>
        <taxon>Lachnospirales</taxon>
        <taxon>Lachnospiraceae</taxon>
        <taxon>Blautia</taxon>
    </lineage>
</organism>
<accession>A0A367FVC2</accession>
<reference evidence="2 3" key="1">
    <citation type="submission" date="2018-02" db="EMBL/GenBank/DDBJ databases">
        <title>Complete genome sequencing of Faecalibacterium prausnitzii strains isolated from the human gut.</title>
        <authorList>
            <person name="Fitzgerald B.C."/>
            <person name="Shkoporov A.N."/>
            <person name="Ross P.R."/>
            <person name="Hill C."/>
        </authorList>
    </citation>
    <scope>NUCLEOTIDE SEQUENCE [LARGE SCALE GENOMIC DNA]</scope>
    <source>
        <strain evidence="2 3">APC942/31-1</strain>
    </source>
</reference>
<feature type="region of interest" description="Disordered" evidence="1">
    <location>
        <begin position="61"/>
        <end position="147"/>
    </location>
</feature>
<evidence type="ECO:0000313" key="2">
    <source>
        <dbReference type="EMBL" id="RCH42412.1"/>
    </source>
</evidence>
<name>A0A367FVC2_9FIRM</name>
<sequence>MRKRRESDQKKPKEMKITSRKTCFIVLFLLVLCNWMIPSIAVYGFDVSGMDSFDTGGFDMNVGEGTGQLPEDWEESYAGEESDDSNWNREEGNTEEYSAAWAESENDQEESAQWNLDFQTDEVRSQEESFMENGNTAAEDPGVGGEGYEVQEPDIRQDENPGITIPEEAEIADTLAEKLTETPIPTKLPILTEQPIPIQTVTASPSVTLTQKPVRKSVTDASKREKKQNPALSYYRTEPTGTSDRKKEKEQKPVIRMKTDGNRIRIEISPDIPFQILTFRINGKECDFYWQGKKLLAKLPKKSRNPWKAELMGFVKSGKLYYETMDLPEKQ</sequence>
<dbReference type="Proteomes" id="UP000253208">
    <property type="component" value="Unassembled WGS sequence"/>
</dbReference>
<evidence type="ECO:0000256" key="1">
    <source>
        <dbReference type="SAM" id="MobiDB-lite"/>
    </source>
</evidence>
<proteinExistence type="predicted"/>